<keyword evidence="2" id="KW-0472">Membrane</keyword>
<dbReference type="InterPro" id="IPR018378">
    <property type="entry name" value="C-type_lectin_CS"/>
</dbReference>
<dbReference type="PROSITE" id="PS00615">
    <property type="entry name" value="C_TYPE_LECTIN_1"/>
    <property type="match status" value="1"/>
</dbReference>
<dbReference type="GeneTree" id="ENSGT00940000174567"/>
<feature type="transmembrane region" description="Helical" evidence="2">
    <location>
        <begin position="60"/>
        <end position="84"/>
    </location>
</feature>
<organism evidence="4 5">
    <name type="scientific">Gadus morhua</name>
    <name type="common">Atlantic cod</name>
    <dbReference type="NCBI Taxonomy" id="8049"/>
    <lineage>
        <taxon>Eukaryota</taxon>
        <taxon>Metazoa</taxon>
        <taxon>Chordata</taxon>
        <taxon>Craniata</taxon>
        <taxon>Vertebrata</taxon>
        <taxon>Euteleostomi</taxon>
        <taxon>Actinopterygii</taxon>
        <taxon>Neopterygii</taxon>
        <taxon>Teleostei</taxon>
        <taxon>Neoteleostei</taxon>
        <taxon>Acanthomorphata</taxon>
        <taxon>Zeiogadaria</taxon>
        <taxon>Gadariae</taxon>
        <taxon>Gadiformes</taxon>
        <taxon>Gadoidei</taxon>
        <taxon>Gadidae</taxon>
        <taxon>Gadus</taxon>
    </lineage>
</organism>
<dbReference type="PANTHER" id="PTHR22802">
    <property type="entry name" value="C-TYPE LECTIN SUPERFAMILY MEMBER"/>
    <property type="match status" value="1"/>
</dbReference>
<dbReference type="Ensembl" id="ENSGMOT00000038894.1">
    <property type="protein sequence ID" value="ENSGMOP00000067712.1"/>
    <property type="gene ID" value="ENSGMOG00000026373.1"/>
</dbReference>
<proteinExistence type="predicted"/>
<dbReference type="PROSITE" id="PS50041">
    <property type="entry name" value="C_TYPE_LECTIN_2"/>
    <property type="match status" value="1"/>
</dbReference>
<dbReference type="InterPro" id="IPR016187">
    <property type="entry name" value="CTDL_fold"/>
</dbReference>
<dbReference type="InterPro" id="IPR001304">
    <property type="entry name" value="C-type_lectin-like"/>
</dbReference>
<accession>A0A8C5FX74</accession>
<protein>
    <recommendedName>
        <fullName evidence="3">C-type lectin domain-containing protein</fullName>
    </recommendedName>
</protein>
<dbReference type="SUPFAM" id="SSF56436">
    <property type="entry name" value="C-type lectin-like"/>
    <property type="match status" value="1"/>
</dbReference>
<dbReference type="AlphaFoldDB" id="A0A8C5FX74"/>
<dbReference type="InterPro" id="IPR051004">
    <property type="entry name" value="DC-SIGN_domain-containing"/>
</dbReference>
<sequence length="201" mass="24038">MAPHGFPVCLTKVGTYLHKYSSIRFEFILIFLIGLCSTHFQETQNQSYLCIYNNNDVIILYYIIILPMLQIEWIKMINLCWCMFSQDKNCYFFSNVLTNQPIKKNWPDSRQDCISRKAELVVIESWEEQNTIQFAFLLQLCTDAVIFSYRKSSYWIDGERNREDENCAAFYPGRDATHTWYDGPCHRNIFYWMCEMKLNEQ</sequence>
<evidence type="ECO:0000313" key="4">
    <source>
        <dbReference type="Ensembl" id="ENSGMOP00000067712.1"/>
    </source>
</evidence>
<name>A0A8C5FX74_GADMO</name>
<dbReference type="Proteomes" id="UP000694546">
    <property type="component" value="Chromosome 5"/>
</dbReference>
<reference evidence="4" key="2">
    <citation type="submission" date="2025-09" db="UniProtKB">
        <authorList>
            <consortium name="Ensembl"/>
        </authorList>
    </citation>
    <scope>IDENTIFICATION</scope>
</reference>
<dbReference type="PANTHER" id="PTHR22802:SF471">
    <property type="entry name" value="CD209F ANTIGEN"/>
    <property type="match status" value="1"/>
</dbReference>
<reference evidence="4" key="1">
    <citation type="submission" date="2025-08" db="UniProtKB">
        <authorList>
            <consortium name="Ensembl"/>
        </authorList>
    </citation>
    <scope>IDENTIFICATION</scope>
</reference>
<keyword evidence="2" id="KW-1133">Transmembrane helix</keyword>
<evidence type="ECO:0000259" key="3">
    <source>
        <dbReference type="PROSITE" id="PS50041"/>
    </source>
</evidence>
<evidence type="ECO:0000313" key="5">
    <source>
        <dbReference type="Proteomes" id="UP000694546"/>
    </source>
</evidence>
<dbReference type="Pfam" id="PF00059">
    <property type="entry name" value="Lectin_C"/>
    <property type="match status" value="1"/>
</dbReference>
<keyword evidence="2" id="KW-0812">Transmembrane</keyword>
<evidence type="ECO:0000256" key="2">
    <source>
        <dbReference type="SAM" id="Phobius"/>
    </source>
</evidence>
<feature type="transmembrane region" description="Helical" evidence="2">
    <location>
        <begin position="21"/>
        <end position="40"/>
    </location>
</feature>
<keyword evidence="1" id="KW-1015">Disulfide bond</keyword>
<keyword evidence="5" id="KW-1185">Reference proteome</keyword>
<dbReference type="Gene3D" id="3.10.100.10">
    <property type="entry name" value="Mannose-Binding Protein A, subunit A"/>
    <property type="match status" value="1"/>
</dbReference>
<dbReference type="InterPro" id="IPR016186">
    <property type="entry name" value="C-type_lectin-like/link_sf"/>
</dbReference>
<evidence type="ECO:0000256" key="1">
    <source>
        <dbReference type="ARBA" id="ARBA00023157"/>
    </source>
</evidence>
<dbReference type="SMART" id="SM00034">
    <property type="entry name" value="CLECT"/>
    <property type="match status" value="1"/>
</dbReference>
<feature type="domain" description="C-type lectin" evidence="3">
    <location>
        <begin position="86"/>
        <end position="192"/>
    </location>
</feature>